<dbReference type="AlphaFoldDB" id="A0A1C6RCN5"/>
<dbReference type="EMBL" id="FMHT01000003">
    <property type="protein sequence ID" value="SCL14901.1"/>
    <property type="molecule type" value="Genomic_DNA"/>
</dbReference>
<reference evidence="1 2" key="1">
    <citation type="submission" date="2016-06" db="EMBL/GenBank/DDBJ databases">
        <authorList>
            <person name="Kjaerup R.B."/>
            <person name="Dalgaard T.S."/>
            <person name="Juul-Madsen H.R."/>
        </authorList>
    </citation>
    <scope>NUCLEOTIDE SEQUENCE [LARGE SCALE GENOMIC DNA]</scope>
    <source>
        <strain evidence="1 2">DSM 43818</strain>
    </source>
</reference>
<name>A0A1C6RCN5_9ACTN</name>
<keyword evidence="2" id="KW-1185">Reference proteome</keyword>
<dbReference type="OrthoDB" id="3394740at2"/>
<evidence type="ECO:0000313" key="1">
    <source>
        <dbReference type="EMBL" id="SCL14901.1"/>
    </source>
</evidence>
<dbReference type="Proteomes" id="UP000199699">
    <property type="component" value="Unassembled WGS sequence"/>
</dbReference>
<protein>
    <submittedName>
        <fullName evidence="1">Uncharacterized protein</fullName>
    </submittedName>
</protein>
<evidence type="ECO:0000313" key="2">
    <source>
        <dbReference type="Proteomes" id="UP000199699"/>
    </source>
</evidence>
<gene>
    <name evidence="1" type="ORF">GA0070616_0574</name>
</gene>
<dbReference type="RefSeq" id="WP_091075699.1">
    <property type="nucleotide sequence ID" value="NZ_FMHT01000003.1"/>
</dbReference>
<organism evidence="1 2">
    <name type="scientific">Micromonospora nigra</name>
    <dbReference type="NCBI Taxonomy" id="145857"/>
    <lineage>
        <taxon>Bacteria</taxon>
        <taxon>Bacillati</taxon>
        <taxon>Actinomycetota</taxon>
        <taxon>Actinomycetes</taxon>
        <taxon>Micromonosporales</taxon>
        <taxon>Micromonosporaceae</taxon>
        <taxon>Micromonospora</taxon>
    </lineage>
</organism>
<dbReference type="STRING" id="145857.GA0070616_0574"/>
<proteinExistence type="predicted"/>
<sequence length="125" mass="13814">MTVRTPLVAWDEETRTLHVVLHEVTDASPPRSVRRSLLCWVNFDAAGAVCGVDVHDVSPDVTRAIPHFTGVDIIGRTLLDDGWLWIPLSDNSTHRRRSGSADVRFTLDTTGLAALTVHFAERKAT</sequence>
<accession>A0A1C6RCN5</accession>